<dbReference type="AlphaFoldDB" id="A0A2G5CWC4"/>
<dbReference type="InParanoid" id="A0A2G5CWC4"/>
<dbReference type="EMBL" id="KZ305053">
    <property type="protein sequence ID" value="PIA35197.1"/>
    <property type="molecule type" value="Genomic_DNA"/>
</dbReference>
<gene>
    <name evidence="1" type="ORF">AQUCO_03600095v1</name>
</gene>
<organism evidence="1 2">
    <name type="scientific">Aquilegia coerulea</name>
    <name type="common">Rocky mountain columbine</name>
    <dbReference type="NCBI Taxonomy" id="218851"/>
    <lineage>
        <taxon>Eukaryota</taxon>
        <taxon>Viridiplantae</taxon>
        <taxon>Streptophyta</taxon>
        <taxon>Embryophyta</taxon>
        <taxon>Tracheophyta</taxon>
        <taxon>Spermatophyta</taxon>
        <taxon>Magnoliopsida</taxon>
        <taxon>Ranunculales</taxon>
        <taxon>Ranunculaceae</taxon>
        <taxon>Thalictroideae</taxon>
        <taxon>Aquilegia</taxon>
    </lineage>
</organism>
<keyword evidence="2" id="KW-1185">Reference proteome</keyword>
<dbReference type="GO" id="GO:0005777">
    <property type="term" value="C:peroxisome"/>
    <property type="evidence" value="ECO:0007669"/>
    <property type="project" value="InterPro"/>
</dbReference>
<accession>A0A2G5CWC4</accession>
<dbReference type="FunFam" id="2.40.10.10:FF:000074">
    <property type="entry name" value="glyoxysomal processing protease, glyoxysomal-like"/>
    <property type="match status" value="1"/>
</dbReference>
<dbReference type="STRING" id="218851.A0A2G5CWC4"/>
<sequence>MVEGKMLQGTNLNKSVEENPQWISSKLIAVVDVPASSLALQSLIEVPGGSPWEVGWSLALLNNSSQIFTNGLQPQVKRDIRSQLENHSHSGWNELSKPSTMAMSSIRVAFLGVPCVTTEGLPKINISLSNKRGDCLLAVGSPFGVLSPDHFFNSICVGSISNFCPSSSYNSSLLMADIRCLPGMEGGPVFNEHAHLIGILNRPLRQRTGGAEIQLVIPWEAIALAQSDLLQNEAIKTGLTCNKINIHDTRKACSSESPEFRKTVNFVSEIQDCHHLSALQIEKAMASIALVTIDDEAWASGIVLNNSGLILTNAHLLEPWRFDKTNVQGGDVMASDFPLPFKKFVSEWHEGSEGQKERKSLFPNIVSNVDVSLRDEVGGYSLGPLYRSNRRIRVRLDHRKPCVWSDATVVYISRGPLDISLLQLTETSFPKDMSPIIPDFSCPSPGSKAYVIGHGLFGPRSDLRPSVCSGIVSRVVKAQRHIRPLEPGSNETTTAYVPAMLETTAAVHAGGSGGAIVNSEGHMIGLVTSNAKHGGGTIVPHLNFSIPSKALESIFKFSEDMQDLSILQELDQPSEHLSSVWALMPPLSSRQDPPYLHQPDSLSEESNKEKKGSCFAKFIAERNGEVFLGPKQLIKAGKSSSKL</sequence>
<dbReference type="FunCoup" id="A0A2G5CWC4">
    <property type="interactions" value="1669"/>
</dbReference>
<dbReference type="FunFam" id="2.40.10.10:FF:000096">
    <property type="entry name" value="Glyoxysomal processing protease glyoxysomal"/>
    <property type="match status" value="1"/>
</dbReference>
<evidence type="ECO:0008006" key="3">
    <source>
        <dbReference type="Google" id="ProtNLM"/>
    </source>
</evidence>
<protein>
    <recommendedName>
        <fullName evidence="3">Glyoxysomal processing protease, glyoxysomal</fullName>
    </recommendedName>
</protein>
<dbReference type="GO" id="GO:0016485">
    <property type="term" value="P:protein processing"/>
    <property type="evidence" value="ECO:0007669"/>
    <property type="project" value="InterPro"/>
</dbReference>
<dbReference type="PANTHER" id="PTHR21004">
    <property type="entry name" value="SERINE PROTEASE-RELATED"/>
    <property type="match status" value="1"/>
</dbReference>
<dbReference type="PANTHER" id="PTHR21004:SF0">
    <property type="entry name" value="PEROXISOMAL LEADER PEPTIDE-PROCESSING PROTEASE"/>
    <property type="match status" value="1"/>
</dbReference>
<dbReference type="Gene3D" id="2.40.10.10">
    <property type="entry name" value="Trypsin-like serine proteases"/>
    <property type="match status" value="3"/>
</dbReference>
<dbReference type="Proteomes" id="UP000230069">
    <property type="component" value="Unassembled WGS sequence"/>
</dbReference>
<dbReference type="InterPro" id="IPR043504">
    <property type="entry name" value="Peptidase_S1_PA_chymotrypsin"/>
</dbReference>
<dbReference type="InterPro" id="IPR039245">
    <property type="entry name" value="TYSND1/DEG15"/>
</dbReference>
<dbReference type="GO" id="GO:0004252">
    <property type="term" value="F:serine-type endopeptidase activity"/>
    <property type="evidence" value="ECO:0007669"/>
    <property type="project" value="InterPro"/>
</dbReference>
<reference evidence="1 2" key="1">
    <citation type="submission" date="2017-09" db="EMBL/GenBank/DDBJ databases">
        <title>WGS assembly of Aquilegia coerulea Goldsmith.</title>
        <authorList>
            <person name="Hodges S."/>
            <person name="Kramer E."/>
            <person name="Nordborg M."/>
            <person name="Tomkins J."/>
            <person name="Borevitz J."/>
            <person name="Derieg N."/>
            <person name="Yan J."/>
            <person name="Mihaltcheva S."/>
            <person name="Hayes R.D."/>
            <person name="Rokhsar D."/>
        </authorList>
    </citation>
    <scope>NUCLEOTIDE SEQUENCE [LARGE SCALE GENOMIC DNA]</scope>
    <source>
        <strain evidence="2">cv. Goldsmith</strain>
    </source>
</reference>
<dbReference type="SUPFAM" id="SSF50494">
    <property type="entry name" value="Trypsin-like serine proteases"/>
    <property type="match status" value="2"/>
</dbReference>
<evidence type="ECO:0000313" key="1">
    <source>
        <dbReference type="EMBL" id="PIA35197.1"/>
    </source>
</evidence>
<dbReference type="OrthoDB" id="17845at2759"/>
<dbReference type="Pfam" id="PF13365">
    <property type="entry name" value="Trypsin_2"/>
    <property type="match status" value="2"/>
</dbReference>
<proteinExistence type="predicted"/>
<name>A0A2G5CWC4_AQUCA</name>
<evidence type="ECO:0000313" key="2">
    <source>
        <dbReference type="Proteomes" id="UP000230069"/>
    </source>
</evidence>
<dbReference type="InterPro" id="IPR009003">
    <property type="entry name" value="Peptidase_S1_PA"/>
</dbReference>